<dbReference type="Pfam" id="PF25597">
    <property type="entry name" value="SH3_retrovirus"/>
    <property type="match status" value="1"/>
</dbReference>
<dbReference type="InterPro" id="IPR013103">
    <property type="entry name" value="RVT_2"/>
</dbReference>
<organism evidence="3">
    <name type="scientific">Sesamum calycinum</name>
    <dbReference type="NCBI Taxonomy" id="2727403"/>
    <lineage>
        <taxon>Eukaryota</taxon>
        <taxon>Viridiplantae</taxon>
        <taxon>Streptophyta</taxon>
        <taxon>Embryophyta</taxon>
        <taxon>Tracheophyta</taxon>
        <taxon>Spermatophyta</taxon>
        <taxon>Magnoliopsida</taxon>
        <taxon>eudicotyledons</taxon>
        <taxon>Gunneridae</taxon>
        <taxon>Pentapetalae</taxon>
        <taxon>asterids</taxon>
        <taxon>lamiids</taxon>
        <taxon>Lamiales</taxon>
        <taxon>Pedaliaceae</taxon>
        <taxon>Sesamum</taxon>
    </lineage>
</organism>
<evidence type="ECO:0000259" key="1">
    <source>
        <dbReference type="Pfam" id="PF07727"/>
    </source>
</evidence>
<feature type="domain" description="Reverse transcriptase Ty1/copia-type" evidence="1">
    <location>
        <begin position="127"/>
        <end position="182"/>
    </location>
</feature>
<accession>A0AAW2JC75</accession>
<gene>
    <name evidence="3" type="ORF">Scaly_2631100</name>
</gene>
<feature type="domain" description="Retroviral polymerase SH3-like" evidence="2">
    <location>
        <begin position="17"/>
        <end position="71"/>
    </location>
</feature>
<dbReference type="EMBL" id="JACGWM010001565">
    <property type="protein sequence ID" value="KAL0291596.1"/>
    <property type="molecule type" value="Genomic_DNA"/>
</dbReference>
<dbReference type="AlphaFoldDB" id="A0AAW2JC75"/>
<evidence type="ECO:0000259" key="2">
    <source>
        <dbReference type="Pfam" id="PF25597"/>
    </source>
</evidence>
<sequence length="333" mass="36890">MLYKKPPSYSHLKVFGCLCYAVNPDPKKSKFDNKGTKCVFIGYPPSQKAYKVFDLDTHHTFISRDVQFHEIYCPFAHHQPVESSCLLPCIPLTADMHDSSSPQPSVPLPIAPPSFKILLVLYTDLGVVTLADGKQASGCKWDFKVKLKDDGSLDRYKVQLVAKGYSQVEGVDYTEHFSLVAKAKFAATPLPQGVQLHSSTDAFLDDPEPYCRLVGRLLYLGSLALTFLMECSNSINFCRNLVRLIGCVAYCEESCFHEGTKYLDIDCHVVHDCYKDSFIVSVSMRNKDQLADLFTKTLPGAVFASLACKLTLLVGASSPTCWGNVGTVTWDPG</sequence>
<protein>
    <recommendedName>
        <fullName evidence="4">Reverse transcriptase Ty1/copia-type domain-containing protein</fullName>
    </recommendedName>
</protein>
<dbReference type="InterPro" id="IPR057670">
    <property type="entry name" value="SH3_retrovirus"/>
</dbReference>
<reference evidence="3" key="1">
    <citation type="submission" date="2020-06" db="EMBL/GenBank/DDBJ databases">
        <authorList>
            <person name="Li T."/>
            <person name="Hu X."/>
            <person name="Zhang T."/>
            <person name="Song X."/>
            <person name="Zhang H."/>
            <person name="Dai N."/>
            <person name="Sheng W."/>
            <person name="Hou X."/>
            <person name="Wei L."/>
        </authorList>
    </citation>
    <scope>NUCLEOTIDE SEQUENCE</scope>
    <source>
        <strain evidence="3">KEN8</strain>
        <tissue evidence="3">Leaf</tissue>
    </source>
</reference>
<proteinExistence type="predicted"/>
<name>A0AAW2JC75_9LAMI</name>
<comment type="caution">
    <text evidence="3">The sequence shown here is derived from an EMBL/GenBank/DDBJ whole genome shotgun (WGS) entry which is preliminary data.</text>
</comment>
<reference evidence="3" key="2">
    <citation type="journal article" date="2024" name="Plant">
        <title>Genomic evolution and insights into agronomic trait innovations of Sesamum species.</title>
        <authorList>
            <person name="Miao H."/>
            <person name="Wang L."/>
            <person name="Qu L."/>
            <person name="Liu H."/>
            <person name="Sun Y."/>
            <person name="Le M."/>
            <person name="Wang Q."/>
            <person name="Wei S."/>
            <person name="Zheng Y."/>
            <person name="Lin W."/>
            <person name="Duan Y."/>
            <person name="Cao H."/>
            <person name="Xiong S."/>
            <person name="Wang X."/>
            <person name="Wei L."/>
            <person name="Li C."/>
            <person name="Ma Q."/>
            <person name="Ju M."/>
            <person name="Zhao R."/>
            <person name="Li G."/>
            <person name="Mu C."/>
            <person name="Tian Q."/>
            <person name="Mei H."/>
            <person name="Zhang T."/>
            <person name="Gao T."/>
            <person name="Zhang H."/>
        </authorList>
    </citation>
    <scope>NUCLEOTIDE SEQUENCE</scope>
    <source>
        <strain evidence="3">KEN8</strain>
    </source>
</reference>
<dbReference type="Pfam" id="PF07727">
    <property type="entry name" value="RVT_2"/>
    <property type="match status" value="1"/>
</dbReference>
<evidence type="ECO:0008006" key="4">
    <source>
        <dbReference type="Google" id="ProtNLM"/>
    </source>
</evidence>
<evidence type="ECO:0000313" key="3">
    <source>
        <dbReference type="EMBL" id="KAL0291596.1"/>
    </source>
</evidence>